<accession>A0A1I3XFY2</accession>
<gene>
    <name evidence="1" type="ORF">SAMN05444581_10388</name>
</gene>
<dbReference type="Gene3D" id="1.10.8.10">
    <property type="entry name" value="DNA helicase RuvA subunit, C-terminal domain"/>
    <property type="match status" value="1"/>
</dbReference>
<dbReference type="InterPro" id="IPR036086">
    <property type="entry name" value="ParB/Sulfiredoxin_sf"/>
</dbReference>
<dbReference type="EMBL" id="FOSN01000003">
    <property type="protein sequence ID" value="SFK18239.1"/>
    <property type="molecule type" value="Genomic_DNA"/>
</dbReference>
<evidence type="ECO:0000313" key="2">
    <source>
        <dbReference type="Proteomes" id="UP000198755"/>
    </source>
</evidence>
<dbReference type="STRING" id="1612308.SAMN05444581_10388"/>
<organism evidence="1 2">
    <name type="scientific">Methylocapsa palsarum</name>
    <dbReference type="NCBI Taxonomy" id="1612308"/>
    <lineage>
        <taxon>Bacteria</taxon>
        <taxon>Pseudomonadati</taxon>
        <taxon>Pseudomonadota</taxon>
        <taxon>Alphaproteobacteria</taxon>
        <taxon>Hyphomicrobiales</taxon>
        <taxon>Beijerinckiaceae</taxon>
        <taxon>Methylocapsa</taxon>
    </lineage>
</organism>
<evidence type="ECO:0008006" key="3">
    <source>
        <dbReference type="Google" id="ProtNLM"/>
    </source>
</evidence>
<name>A0A1I3XFY2_9HYPH</name>
<dbReference type="SUPFAM" id="SSF110849">
    <property type="entry name" value="ParB/Sulfiredoxin"/>
    <property type="match status" value="1"/>
</dbReference>
<sequence>MKAKRISIDELRPTQMTLGLDEVAGRAAKIADMKPSDLETLLEKKAIPHVLGPGQRIYIVDHHHLVRALWSLKIPEAILGDRLADWSEKETGDFWRTMEAHHYCWPIDADGNRRPFAAIPASIADLTDNIWRTLGRRLRGKAFDDHGTPYQEFMWGDYFRTFMSRRLIELEFDLAAEVATKLARLPEAQDLPGYWG</sequence>
<evidence type="ECO:0000313" key="1">
    <source>
        <dbReference type="EMBL" id="SFK18239.1"/>
    </source>
</evidence>
<dbReference type="Proteomes" id="UP000198755">
    <property type="component" value="Unassembled WGS sequence"/>
</dbReference>
<keyword evidence="2" id="KW-1185">Reference proteome</keyword>
<dbReference type="InterPro" id="IPR016932">
    <property type="entry name" value="UCP029669"/>
</dbReference>
<proteinExistence type="predicted"/>
<dbReference type="Pfam" id="PF08857">
    <property type="entry name" value="ParBc_2"/>
    <property type="match status" value="1"/>
</dbReference>
<protein>
    <recommendedName>
        <fullName evidence="3">Chromosome partitioning protein ParB</fullName>
    </recommendedName>
</protein>
<dbReference type="AlphaFoldDB" id="A0A1I3XFY2"/>
<dbReference type="Gene3D" id="3.90.1530.10">
    <property type="entry name" value="Conserved hypothetical protein from pyrococcus furiosus pfu- 392566-001, ParB domain"/>
    <property type="match status" value="1"/>
</dbReference>
<dbReference type="PIRSF" id="PIRSF029669">
    <property type="entry name" value="UCP029669"/>
    <property type="match status" value="1"/>
</dbReference>
<dbReference type="OrthoDB" id="552416at2"/>
<dbReference type="InterPro" id="IPR014956">
    <property type="entry name" value="ParBc_2"/>
</dbReference>
<dbReference type="RefSeq" id="WP_139223517.1">
    <property type="nucleotide sequence ID" value="NZ_FOSN01000003.1"/>
</dbReference>
<reference evidence="1 2" key="1">
    <citation type="submission" date="2016-10" db="EMBL/GenBank/DDBJ databases">
        <authorList>
            <person name="de Groot N.N."/>
        </authorList>
    </citation>
    <scope>NUCLEOTIDE SEQUENCE [LARGE SCALE GENOMIC DNA]</scope>
    <source>
        <strain evidence="1 2">NE2</strain>
    </source>
</reference>
<dbReference type="CDD" id="cd16390">
    <property type="entry name" value="ParB_N_Srx_like"/>
    <property type="match status" value="1"/>
</dbReference>